<evidence type="ECO:0000313" key="2">
    <source>
        <dbReference type="Proteomes" id="UP000250235"/>
    </source>
</evidence>
<name>A0A2Z7D0I5_9LAMI</name>
<reference evidence="1 2" key="1">
    <citation type="journal article" date="2015" name="Proc. Natl. Acad. Sci. U.S.A.">
        <title>The resurrection genome of Boea hygrometrica: A blueprint for survival of dehydration.</title>
        <authorList>
            <person name="Xiao L."/>
            <person name="Yang G."/>
            <person name="Zhang L."/>
            <person name="Yang X."/>
            <person name="Zhao S."/>
            <person name="Ji Z."/>
            <person name="Zhou Q."/>
            <person name="Hu M."/>
            <person name="Wang Y."/>
            <person name="Chen M."/>
            <person name="Xu Y."/>
            <person name="Jin H."/>
            <person name="Xiao X."/>
            <person name="Hu G."/>
            <person name="Bao F."/>
            <person name="Hu Y."/>
            <person name="Wan P."/>
            <person name="Li L."/>
            <person name="Deng X."/>
            <person name="Kuang T."/>
            <person name="Xiang C."/>
            <person name="Zhu J.K."/>
            <person name="Oliver M.J."/>
            <person name="He Y."/>
        </authorList>
    </citation>
    <scope>NUCLEOTIDE SEQUENCE [LARGE SCALE GENOMIC DNA]</scope>
    <source>
        <strain evidence="2">cv. XS01</strain>
    </source>
</reference>
<dbReference type="Proteomes" id="UP000250235">
    <property type="component" value="Unassembled WGS sequence"/>
</dbReference>
<gene>
    <name evidence="1" type="ORF">F511_16950</name>
</gene>
<dbReference type="AlphaFoldDB" id="A0A2Z7D0I5"/>
<evidence type="ECO:0000313" key="1">
    <source>
        <dbReference type="EMBL" id="KZV52735.1"/>
    </source>
</evidence>
<accession>A0A2Z7D0I5</accession>
<sequence>MEWSNIMITTDKDLDLDKADKDKRKDGRKGWPKVIWFSILLVVYIKYHASS</sequence>
<organism evidence="1 2">
    <name type="scientific">Dorcoceras hygrometricum</name>
    <dbReference type="NCBI Taxonomy" id="472368"/>
    <lineage>
        <taxon>Eukaryota</taxon>
        <taxon>Viridiplantae</taxon>
        <taxon>Streptophyta</taxon>
        <taxon>Embryophyta</taxon>
        <taxon>Tracheophyta</taxon>
        <taxon>Spermatophyta</taxon>
        <taxon>Magnoliopsida</taxon>
        <taxon>eudicotyledons</taxon>
        <taxon>Gunneridae</taxon>
        <taxon>Pentapetalae</taxon>
        <taxon>asterids</taxon>
        <taxon>lamiids</taxon>
        <taxon>Lamiales</taxon>
        <taxon>Gesneriaceae</taxon>
        <taxon>Didymocarpoideae</taxon>
        <taxon>Trichosporeae</taxon>
        <taxon>Loxocarpinae</taxon>
        <taxon>Dorcoceras</taxon>
    </lineage>
</organism>
<dbReference type="EMBL" id="KQ990855">
    <property type="protein sequence ID" value="KZV52735.1"/>
    <property type="molecule type" value="Genomic_DNA"/>
</dbReference>
<keyword evidence="2" id="KW-1185">Reference proteome</keyword>
<protein>
    <submittedName>
        <fullName evidence="1">Uncharacterized protein</fullName>
    </submittedName>
</protein>
<proteinExistence type="predicted"/>